<dbReference type="SUPFAM" id="SSF50182">
    <property type="entry name" value="Sm-like ribonucleoproteins"/>
    <property type="match status" value="1"/>
</dbReference>
<evidence type="ECO:0000259" key="1">
    <source>
        <dbReference type="SMART" id="SM00651"/>
    </source>
</evidence>
<keyword evidence="3" id="KW-1185">Reference proteome</keyword>
<organism evidence="2 3">
    <name type="scientific">Obba rivulosa</name>
    <dbReference type="NCBI Taxonomy" id="1052685"/>
    <lineage>
        <taxon>Eukaryota</taxon>
        <taxon>Fungi</taxon>
        <taxon>Dikarya</taxon>
        <taxon>Basidiomycota</taxon>
        <taxon>Agaricomycotina</taxon>
        <taxon>Agaricomycetes</taxon>
        <taxon>Polyporales</taxon>
        <taxon>Gelatoporiaceae</taxon>
        <taxon>Obba</taxon>
    </lineage>
</organism>
<reference evidence="2 3" key="1">
    <citation type="submission" date="2016-07" db="EMBL/GenBank/DDBJ databases">
        <title>Draft genome of the white-rot fungus Obba rivulosa 3A-2.</title>
        <authorList>
            <consortium name="DOE Joint Genome Institute"/>
            <person name="Miettinen O."/>
            <person name="Riley R."/>
            <person name="Acob R."/>
            <person name="Barry K."/>
            <person name="Cullen D."/>
            <person name="De Vries R."/>
            <person name="Hainaut M."/>
            <person name="Hatakka A."/>
            <person name="Henrissat B."/>
            <person name="Hilden K."/>
            <person name="Kuo R."/>
            <person name="Labutti K."/>
            <person name="Lipzen A."/>
            <person name="Makela M.R."/>
            <person name="Sandor L."/>
            <person name="Spatafora J.W."/>
            <person name="Grigoriev I.V."/>
            <person name="Hibbett D.S."/>
        </authorList>
    </citation>
    <scope>NUCLEOTIDE SEQUENCE [LARGE SCALE GENOMIC DNA]</scope>
    <source>
        <strain evidence="2 3">3A-2</strain>
    </source>
</reference>
<proteinExistence type="predicted"/>
<dbReference type="Proteomes" id="UP000250043">
    <property type="component" value="Unassembled WGS sequence"/>
</dbReference>
<dbReference type="InterPro" id="IPR034110">
    <property type="entry name" value="LSMD1_Sm"/>
</dbReference>
<dbReference type="OrthoDB" id="368909at2759"/>
<evidence type="ECO:0000313" key="2">
    <source>
        <dbReference type="EMBL" id="OCH88341.1"/>
    </source>
</evidence>
<protein>
    <recommendedName>
        <fullName evidence="1">Sm domain-containing protein</fullName>
    </recommendedName>
</protein>
<accession>A0A8E2APN4</accession>
<sequence>MSAACPPHPPNSQSESVQRLKSLLRKSLRIIINDGRVFVGTFVGTDKQLNVLLVNADEYRIGGEQLYVNSDARFVGQVMIPWRLVVKVEAPSEGGSGRQREVDGDDEYL</sequence>
<dbReference type="InterPro" id="IPR050914">
    <property type="entry name" value="snRNP_SmB/NAA38-like"/>
</dbReference>
<dbReference type="Gene3D" id="2.30.30.100">
    <property type="match status" value="1"/>
</dbReference>
<dbReference type="SMART" id="SM00651">
    <property type="entry name" value="Sm"/>
    <property type="match status" value="1"/>
</dbReference>
<gene>
    <name evidence="2" type="ORF">OBBRIDRAFT_91635</name>
</gene>
<feature type="domain" description="Sm" evidence="1">
    <location>
        <begin position="18"/>
        <end position="90"/>
    </location>
</feature>
<dbReference type="CDD" id="cd06168">
    <property type="entry name" value="LSMD1"/>
    <property type="match status" value="1"/>
</dbReference>
<dbReference type="EMBL" id="KV722455">
    <property type="protein sequence ID" value="OCH88341.1"/>
    <property type="molecule type" value="Genomic_DNA"/>
</dbReference>
<dbReference type="InterPro" id="IPR010920">
    <property type="entry name" value="LSM_dom_sf"/>
</dbReference>
<dbReference type="AlphaFoldDB" id="A0A8E2APN4"/>
<dbReference type="PANTHER" id="PTHR10701">
    <property type="entry name" value="SMALL NUCLEAR RIBONUCLEOPROTEIN-ASSOCIATED PROTEIN B AND N"/>
    <property type="match status" value="1"/>
</dbReference>
<evidence type="ECO:0000313" key="3">
    <source>
        <dbReference type="Proteomes" id="UP000250043"/>
    </source>
</evidence>
<dbReference type="Pfam" id="PF01423">
    <property type="entry name" value="LSM"/>
    <property type="match status" value="1"/>
</dbReference>
<name>A0A8E2APN4_9APHY</name>
<dbReference type="GO" id="GO:0031417">
    <property type="term" value="C:NatC complex"/>
    <property type="evidence" value="ECO:0007669"/>
    <property type="project" value="InterPro"/>
</dbReference>
<dbReference type="PANTHER" id="PTHR10701:SF5">
    <property type="entry name" value="N-ALPHA-ACETYLTRANSFERASE 38, NATC AUXILIARY SUBUNIT"/>
    <property type="match status" value="1"/>
</dbReference>
<dbReference type="InterPro" id="IPR001163">
    <property type="entry name" value="Sm_dom_euk/arc"/>
</dbReference>